<accession>A0ACA9LCI9</accession>
<evidence type="ECO:0000313" key="2">
    <source>
        <dbReference type="Proteomes" id="UP000789366"/>
    </source>
</evidence>
<sequence>MRSIFYTAFLYIATLLTFAAVAHAFSTGAGTCNADQVTIEAVNNSPMGKKGDLGFEISMSQGDHFYVPNGPKIEFSITGSKIPTFKGLLFYVTDNLYNHVGQWTVPSGYKLMANCPGDPKGTLSHSSATDKLANATFQWTPPASDVGPISVTCVICVSSQTGFQIIQSSQQFVVNGSTFVPSPPPPSTSVNDTTTPSSKNSVSTNSPHTISNSSANSFIMSKPSFLILLSLFVPLIISVLMEFL</sequence>
<organism evidence="1 2">
    <name type="scientific">Cetraspora pellucida</name>
    <dbReference type="NCBI Taxonomy" id="1433469"/>
    <lineage>
        <taxon>Eukaryota</taxon>
        <taxon>Fungi</taxon>
        <taxon>Fungi incertae sedis</taxon>
        <taxon>Mucoromycota</taxon>
        <taxon>Glomeromycotina</taxon>
        <taxon>Glomeromycetes</taxon>
        <taxon>Diversisporales</taxon>
        <taxon>Gigasporaceae</taxon>
        <taxon>Cetraspora</taxon>
    </lineage>
</organism>
<proteinExistence type="predicted"/>
<name>A0ACA9LCI9_9GLOM</name>
<protein>
    <submittedName>
        <fullName evidence="1">7311_t:CDS:1</fullName>
    </submittedName>
</protein>
<gene>
    <name evidence="1" type="ORF">SPELUC_LOCUS3857</name>
</gene>
<reference evidence="1" key="1">
    <citation type="submission" date="2021-06" db="EMBL/GenBank/DDBJ databases">
        <authorList>
            <person name="Kallberg Y."/>
            <person name="Tangrot J."/>
            <person name="Rosling A."/>
        </authorList>
    </citation>
    <scope>NUCLEOTIDE SEQUENCE</scope>
    <source>
        <strain evidence="1">28 12/20/2015</strain>
    </source>
</reference>
<comment type="caution">
    <text evidence="1">The sequence shown here is derived from an EMBL/GenBank/DDBJ whole genome shotgun (WGS) entry which is preliminary data.</text>
</comment>
<dbReference type="EMBL" id="CAJVPW010003141">
    <property type="protein sequence ID" value="CAG8519354.1"/>
    <property type="molecule type" value="Genomic_DNA"/>
</dbReference>
<keyword evidence="2" id="KW-1185">Reference proteome</keyword>
<dbReference type="Proteomes" id="UP000789366">
    <property type="component" value="Unassembled WGS sequence"/>
</dbReference>
<evidence type="ECO:0000313" key="1">
    <source>
        <dbReference type="EMBL" id="CAG8519354.1"/>
    </source>
</evidence>